<name>A0ACA9Q9C1_9GLOM</name>
<dbReference type="EMBL" id="CAJVPW010038227">
    <property type="protein sequence ID" value="CAG8741748.1"/>
    <property type="molecule type" value="Genomic_DNA"/>
</dbReference>
<feature type="non-terminal residue" evidence="1">
    <location>
        <position position="51"/>
    </location>
</feature>
<evidence type="ECO:0000313" key="2">
    <source>
        <dbReference type="Proteomes" id="UP000789366"/>
    </source>
</evidence>
<evidence type="ECO:0000313" key="1">
    <source>
        <dbReference type="EMBL" id="CAG8741748.1"/>
    </source>
</evidence>
<accession>A0ACA9Q9C1</accession>
<gene>
    <name evidence="1" type="ORF">SPELUC_LOCUS13860</name>
</gene>
<organism evidence="1 2">
    <name type="scientific">Cetraspora pellucida</name>
    <dbReference type="NCBI Taxonomy" id="1433469"/>
    <lineage>
        <taxon>Eukaryota</taxon>
        <taxon>Fungi</taxon>
        <taxon>Fungi incertae sedis</taxon>
        <taxon>Mucoromycota</taxon>
        <taxon>Glomeromycotina</taxon>
        <taxon>Glomeromycetes</taxon>
        <taxon>Diversisporales</taxon>
        <taxon>Gigasporaceae</taxon>
        <taxon>Cetraspora</taxon>
    </lineage>
</organism>
<reference evidence="1" key="1">
    <citation type="submission" date="2021-06" db="EMBL/GenBank/DDBJ databases">
        <authorList>
            <person name="Kallberg Y."/>
            <person name="Tangrot J."/>
            <person name="Rosling A."/>
        </authorList>
    </citation>
    <scope>NUCLEOTIDE SEQUENCE</scope>
    <source>
        <strain evidence="1">28 12/20/2015</strain>
    </source>
</reference>
<comment type="caution">
    <text evidence="1">The sequence shown here is derived from an EMBL/GenBank/DDBJ whole genome shotgun (WGS) entry which is preliminary data.</text>
</comment>
<protein>
    <submittedName>
        <fullName evidence="1">17195_t:CDS:1</fullName>
    </submittedName>
</protein>
<keyword evidence="2" id="KW-1185">Reference proteome</keyword>
<proteinExistence type="predicted"/>
<dbReference type="Proteomes" id="UP000789366">
    <property type="component" value="Unassembled WGS sequence"/>
</dbReference>
<sequence>MCGYSKVLLNLILFLIFSTLIASHVTNPYDRRELVKDSKPKIRSDNSSNHI</sequence>